<dbReference type="Proteomes" id="UP000255529">
    <property type="component" value="Unassembled WGS sequence"/>
</dbReference>
<organism evidence="1 2">
    <name type="scientific">Serratia quinivorans</name>
    <dbReference type="NCBI Taxonomy" id="137545"/>
    <lineage>
        <taxon>Bacteria</taxon>
        <taxon>Pseudomonadati</taxon>
        <taxon>Pseudomonadota</taxon>
        <taxon>Gammaproteobacteria</taxon>
        <taxon>Enterobacterales</taxon>
        <taxon>Yersiniaceae</taxon>
        <taxon>Serratia</taxon>
    </lineage>
</organism>
<name>A0A380AHA5_9GAMM</name>
<evidence type="ECO:0000313" key="2">
    <source>
        <dbReference type="Proteomes" id="UP000255529"/>
    </source>
</evidence>
<sequence>MTDEQFEENYPRDRFEYVQTNMRVKGTMGQTEIESFNIIDRDTGQVVLQPTRTEHTNLNGLNTTVNWNW</sequence>
<proteinExistence type="predicted"/>
<protein>
    <submittedName>
        <fullName evidence="1">Uncharacterized protein</fullName>
    </submittedName>
</protein>
<dbReference type="AlphaFoldDB" id="A0A380AHA5"/>
<gene>
    <name evidence="1" type="ORF">NCTC11544_04214</name>
</gene>
<dbReference type="EMBL" id="UGYN01000002">
    <property type="protein sequence ID" value="SUI81003.1"/>
    <property type="molecule type" value="Genomic_DNA"/>
</dbReference>
<evidence type="ECO:0000313" key="1">
    <source>
        <dbReference type="EMBL" id="SUI81003.1"/>
    </source>
</evidence>
<accession>A0A380AHA5</accession>
<reference evidence="1 2" key="1">
    <citation type="submission" date="2018-06" db="EMBL/GenBank/DDBJ databases">
        <authorList>
            <consortium name="Pathogen Informatics"/>
            <person name="Doyle S."/>
        </authorList>
    </citation>
    <scope>NUCLEOTIDE SEQUENCE [LARGE SCALE GENOMIC DNA]</scope>
    <source>
        <strain evidence="1 2">NCTC11544</strain>
    </source>
</reference>